<comment type="caution">
    <text evidence="1">The sequence shown here is derived from an EMBL/GenBank/DDBJ whole genome shotgun (WGS) entry which is preliminary data.</text>
</comment>
<sequence>MKSNHHLKTMLGNLKGGRSHAGLSRRSDCHDMLMFFPLKFSVTVIVNVDNVVALINMQFVDWVGDCKKKRRLDHRLGGNCDVDSKKYRFRKKNASAIGLIPQNHRKILLTLVRTRT</sequence>
<dbReference type="AlphaFoldDB" id="A0AAU9MDP2"/>
<organism evidence="1 2">
    <name type="scientific">Lactuca virosa</name>
    <dbReference type="NCBI Taxonomy" id="75947"/>
    <lineage>
        <taxon>Eukaryota</taxon>
        <taxon>Viridiplantae</taxon>
        <taxon>Streptophyta</taxon>
        <taxon>Embryophyta</taxon>
        <taxon>Tracheophyta</taxon>
        <taxon>Spermatophyta</taxon>
        <taxon>Magnoliopsida</taxon>
        <taxon>eudicotyledons</taxon>
        <taxon>Gunneridae</taxon>
        <taxon>Pentapetalae</taxon>
        <taxon>asterids</taxon>
        <taxon>campanulids</taxon>
        <taxon>Asterales</taxon>
        <taxon>Asteraceae</taxon>
        <taxon>Cichorioideae</taxon>
        <taxon>Cichorieae</taxon>
        <taxon>Lactucinae</taxon>
        <taxon>Lactuca</taxon>
    </lineage>
</organism>
<gene>
    <name evidence="1" type="ORF">LVIROSA_LOCUS10899</name>
</gene>
<evidence type="ECO:0000313" key="1">
    <source>
        <dbReference type="EMBL" id="CAH1423626.1"/>
    </source>
</evidence>
<accession>A0AAU9MDP2</accession>
<evidence type="ECO:0000313" key="2">
    <source>
        <dbReference type="Proteomes" id="UP001157418"/>
    </source>
</evidence>
<dbReference type="EMBL" id="CAKMRJ010001112">
    <property type="protein sequence ID" value="CAH1423626.1"/>
    <property type="molecule type" value="Genomic_DNA"/>
</dbReference>
<reference evidence="1 2" key="1">
    <citation type="submission" date="2022-01" db="EMBL/GenBank/DDBJ databases">
        <authorList>
            <person name="Xiong W."/>
            <person name="Schranz E."/>
        </authorList>
    </citation>
    <scope>NUCLEOTIDE SEQUENCE [LARGE SCALE GENOMIC DNA]</scope>
</reference>
<dbReference type="Proteomes" id="UP001157418">
    <property type="component" value="Unassembled WGS sequence"/>
</dbReference>
<protein>
    <submittedName>
        <fullName evidence="1">Uncharacterized protein</fullName>
    </submittedName>
</protein>
<keyword evidence="2" id="KW-1185">Reference proteome</keyword>
<proteinExistence type="predicted"/>
<name>A0AAU9MDP2_9ASTR</name>